<dbReference type="Proteomes" id="UP001596060">
    <property type="component" value="Unassembled WGS sequence"/>
</dbReference>
<protein>
    <submittedName>
        <fullName evidence="2">Alpha/beta fold hydrolase</fullName>
    </submittedName>
</protein>
<dbReference type="InterPro" id="IPR029058">
    <property type="entry name" value="AB_hydrolase_fold"/>
</dbReference>
<comment type="caution">
    <text evidence="2">The sequence shown here is derived from an EMBL/GenBank/DDBJ whole genome shotgun (WGS) entry which is preliminary data.</text>
</comment>
<name>A0ABW0NUN4_9HYPH</name>
<keyword evidence="2" id="KW-0378">Hydrolase</keyword>
<dbReference type="SUPFAM" id="SSF53474">
    <property type="entry name" value="alpha/beta-Hydrolases"/>
    <property type="match status" value="1"/>
</dbReference>
<dbReference type="InterPro" id="IPR000073">
    <property type="entry name" value="AB_hydrolase_1"/>
</dbReference>
<reference evidence="3" key="1">
    <citation type="journal article" date="2019" name="Int. J. Syst. Evol. Microbiol.">
        <title>The Global Catalogue of Microorganisms (GCM) 10K type strain sequencing project: providing services to taxonomists for standard genome sequencing and annotation.</title>
        <authorList>
            <consortium name="The Broad Institute Genomics Platform"/>
            <consortium name="The Broad Institute Genome Sequencing Center for Infectious Disease"/>
            <person name="Wu L."/>
            <person name="Ma J."/>
        </authorList>
    </citation>
    <scope>NUCLEOTIDE SEQUENCE [LARGE SCALE GENOMIC DNA]</scope>
    <source>
        <strain evidence="3">CCUG 43117</strain>
    </source>
</reference>
<dbReference type="RefSeq" id="WP_066723001.1">
    <property type="nucleotide sequence ID" value="NZ_JBHSLU010000005.1"/>
</dbReference>
<dbReference type="PANTHER" id="PTHR43433">
    <property type="entry name" value="HYDROLASE, ALPHA/BETA FOLD FAMILY PROTEIN"/>
    <property type="match status" value="1"/>
</dbReference>
<organism evidence="2 3">
    <name type="scientific">Bosea massiliensis</name>
    <dbReference type="NCBI Taxonomy" id="151419"/>
    <lineage>
        <taxon>Bacteria</taxon>
        <taxon>Pseudomonadati</taxon>
        <taxon>Pseudomonadota</taxon>
        <taxon>Alphaproteobacteria</taxon>
        <taxon>Hyphomicrobiales</taxon>
        <taxon>Boseaceae</taxon>
        <taxon>Bosea</taxon>
    </lineage>
</organism>
<dbReference type="Pfam" id="PF00561">
    <property type="entry name" value="Abhydrolase_1"/>
    <property type="match status" value="1"/>
</dbReference>
<dbReference type="InterPro" id="IPR050471">
    <property type="entry name" value="AB_hydrolase"/>
</dbReference>
<keyword evidence="3" id="KW-1185">Reference proteome</keyword>
<sequence>MSAASPTGASGAFTVTTPDGAVLQAFVEGAGPALLLVSGLGGTAGFWKGTTATLARSFRVIRFDQRGIGASTRGSATCTIDQLARDGLSVLDAAGVERAVLLGHSTGGCIGQALGRIAPERLDGLILSATWLKPSHYMGALFGARRAILAENPQAYAATAVLISYPPAWLEANWGVYEAAIAAAPVTPEARQVVRERIDALLSFDGSADIAALPMPTLVLGARDDMIVPSFLQEELAAALPGGRSILLDSGGHFFPVSRPDAFTAKVVEWIGELA</sequence>
<proteinExistence type="predicted"/>
<evidence type="ECO:0000313" key="3">
    <source>
        <dbReference type="Proteomes" id="UP001596060"/>
    </source>
</evidence>
<dbReference type="GO" id="GO:0016787">
    <property type="term" value="F:hydrolase activity"/>
    <property type="evidence" value="ECO:0007669"/>
    <property type="project" value="UniProtKB-KW"/>
</dbReference>
<dbReference type="EMBL" id="JBHSLU010000005">
    <property type="protein sequence ID" value="MFC5504201.1"/>
    <property type="molecule type" value="Genomic_DNA"/>
</dbReference>
<evidence type="ECO:0000259" key="1">
    <source>
        <dbReference type="Pfam" id="PF00561"/>
    </source>
</evidence>
<feature type="domain" description="AB hydrolase-1" evidence="1">
    <location>
        <begin position="32"/>
        <end position="256"/>
    </location>
</feature>
<dbReference type="Gene3D" id="3.40.50.1820">
    <property type="entry name" value="alpha/beta hydrolase"/>
    <property type="match status" value="1"/>
</dbReference>
<evidence type="ECO:0000313" key="2">
    <source>
        <dbReference type="EMBL" id="MFC5504201.1"/>
    </source>
</evidence>
<dbReference type="PANTHER" id="PTHR43433:SF5">
    <property type="entry name" value="AB HYDROLASE-1 DOMAIN-CONTAINING PROTEIN"/>
    <property type="match status" value="1"/>
</dbReference>
<dbReference type="PRINTS" id="PR00111">
    <property type="entry name" value="ABHYDROLASE"/>
</dbReference>
<accession>A0ABW0NUN4</accession>
<gene>
    <name evidence="2" type="ORF">ACFPN9_02895</name>
</gene>